<comment type="caution">
    <text evidence="2">The sequence shown here is derived from an EMBL/GenBank/DDBJ whole genome shotgun (WGS) entry which is preliminary data.</text>
</comment>
<evidence type="ECO:0000256" key="1">
    <source>
        <dbReference type="SAM" id="MobiDB-lite"/>
    </source>
</evidence>
<keyword evidence="3" id="KW-1185">Reference proteome</keyword>
<dbReference type="EMBL" id="CASHTH010002077">
    <property type="protein sequence ID" value="CAI8024467.1"/>
    <property type="molecule type" value="Genomic_DNA"/>
</dbReference>
<dbReference type="AlphaFoldDB" id="A0AA35S910"/>
<feature type="compositionally biased region" description="Low complexity" evidence="1">
    <location>
        <begin position="7"/>
        <end position="23"/>
    </location>
</feature>
<organism evidence="2 3">
    <name type="scientific">Geodia barretti</name>
    <name type="common">Barrett's horny sponge</name>
    <dbReference type="NCBI Taxonomy" id="519541"/>
    <lineage>
        <taxon>Eukaryota</taxon>
        <taxon>Metazoa</taxon>
        <taxon>Porifera</taxon>
        <taxon>Demospongiae</taxon>
        <taxon>Heteroscleromorpha</taxon>
        <taxon>Tetractinellida</taxon>
        <taxon>Astrophorina</taxon>
        <taxon>Geodiidae</taxon>
        <taxon>Geodia</taxon>
    </lineage>
</organism>
<feature type="region of interest" description="Disordered" evidence="1">
    <location>
        <begin position="1"/>
        <end position="39"/>
    </location>
</feature>
<gene>
    <name evidence="2" type="ORF">GBAR_LOCUS14198</name>
</gene>
<sequence>MPKNSHFSATGTSASKTTFKSSSPISREEPQSAAGSRPAQVAIATATPFFVPPYHRETLTPLRFFCIYTMTLERVDLLVQV</sequence>
<name>A0AA35S910_GEOBA</name>
<reference evidence="2" key="1">
    <citation type="submission" date="2023-03" db="EMBL/GenBank/DDBJ databases">
        <authorList>
            <person name="Steffen K."/>
            <person name="Cardenas P."/>
        </authorList>
    </citation>
    <scope>NUCLEOTIDE SEQUENCE</scope>
</reference>
<accession>A0AA35S910</accession>
<evidence type="ECO:0000313" key="3">
    <source>
        <dbReference type="Proteomes" id="UP001174909"/>
    </source>
</evidence>
<proteinExistence type="predicted"/>
<evidence type="ECO:0000313" key="2">
    <source>
        <dbReference type="EMBL" id="CAI8024467.1"/>
    </source>
</evidence>
<dbReference type="Proteomes" id="UP001174909">
    <property type="component" value="Unassembled WGS sequence"/>
</dbReference>
<protein>
    <submittedName>
        <fullName evidence="2">Uncharacterized protein</fullName>
    </submittedName>
</protein>